<proteinExistence type="predicted"/>
<protein>
    <submittedName>
        <fullName evidence="2">Uncharacterized protein</fullName>
    </submittedName>
</protein>
<organism evidence="2">
    <name type="scientific">Arundo donax</name>
    <name type="common">Giant reed</name>
    <name type="synonym">Donax arundinaceus</name>
    <dbReference type="NCBI Taxonomy" id="35708"/>
    <lineage>
        <taxon>Eukaryota</taxon>
        <taxon>Viridiplantae</taxon>
        <taxon>Streptophyta</taxon>
        <taxon>Embryophyta</taxon>
        <taxon>Tracheophyta</taxon>
        <taxon>Spermatophyta</taxon>
        <taxon>Magnoliopsida</taxon>
        <taxon>Liliopsida</taxon>
        <taxon>Poales</taxon>
        <taxon>Poaceae</taxon>
        <taxon>PACMAD clade</taxon>
        <taxon>Arundinoideae</taxon>
        <taxon>Arundineae</taxon>
        <taxon>Arundo</taxon>
    </lineage>
</organism>
<feature type="region of interest" description="Disordered" evidence="1">
    <location>
        <begin position="1"/>
        <end position="43"/>
    </location>
</feature>
<feature type="compositionally biased region" description="Basic residues" evidence="1">
    <location>
        <begin position="27"/>
        <end position="43"/>
    </location>
</feature>
<sequence>MARRRCGPTGSTSRRACTTAAPWPCPRRPRRRGAGRRGAARRD</sequence>
<name>A0A0A8XNE0_ARUDO</name>
<accession>A0A0A8XNE0</accession>
<reference evidence="2" key="1">
    <citation type="submission" date="2014-09" db="EMBL/GenBank/DDBJ databases">
        <authorList>
            <person name="Magalhaes I.L.F."/>
            <person name="Oliveira U."/>
            <person name="Santos F.R."/>
            <person name="Vidigal T.H.D.A."/>
            <person name="Brescovit A.D."/>
            <person name="Santos A.J."/>
        </authorList>
    </citation>
    <scope>NUCLEOTIDE SEQUENCE</scope>
    <source>
        <tissue evidence="2">Shoot tissue taken approximately 20 cm above the soil surface</tissue>
    </source>
</reference>
<reference evidence="2" key="2">
    <citation type="journal article" date="2015" name="Data Brief">
        <title>Shoot transcriptome of the giant reed, Arundo donax.</title>
        <authorList>
            <person name="Barrero R.A."/>
            <person name="Guerrero F.D."/>
            <person name="Moolhuijzen P."/>
            <person name="Goolsby J.A."/>
            <person name="Tidwell J."/>
            <person name="Bellgard S.E."/>
            <person name="Bellgard M.I."/>
        </authorList>
    </citation>
    <scope>NUCLEOTIDE SEQUENCE</scope>
    <source>
        <tissue evidence="2">Shoot tissue taken approximately 20 cm above the soil surface</tissue>
    </source>
</reference>
<evidence type="ECO:0000313" key="2">
    <source>
        <dbReference type="EMBL" id="JAD14796.1"/>
    </source>
</evidence>
<dbReference type="AlphaFoldDB" id="A0A0A8XNE0"/>
<evidence type="ECO:0000256" key="1">
    <source>
        <dbReference type="SAM" id="MobiDB-lite"/>
    </source>
</evidence>
<dbReference type="EMBL" id="GBRH01283099">
    <property type="protein sequence ID" value="JAD14796.1"/>
    <property type="molecule type" value="Transcribed_RNA"/>
</dbReference>